<feature type="transmembrane region" description="Helical" evidence="7">
    <location>
        <begin position="186"/>
        <end position="208"/>
    </location>
</feature>
<keyword evidence="3 7" id="KW-0812">Transmembrane</keyword>
<keyword evidence="4 7" id="KW-1133">Transmembrane helix</keyword>
<dbReference type="InterPro" id="IPR011701">
    <property type="entry name" value="MFS"/>
</dbReference>
<comment type="subcellular location">
    <subcellularLocation>
        <location evidence="1">Cell membrane</location>
        <topology evidence="1">Multi-pass membrane protein</topology>
    </subcellularLocation>
</comment>
<gene>
    <name evidence="9" type="ORF">EGY25_15120</name>
</gene>
<organism evidence="9 10">
    <name type="scientific">Brevundimonas intermedia</name>
    <dbReference type="NCBI Taxonomy" id="74315"/>
    <lineage>
        <taxon>Bacteria</taxon>
        <taxon>Pseudomonadati</taxon>
        <taxon>Pseudomonadota</taxon>
        <taxon>Alphaproteobacteria</taxon>
        <taxon>Caulobacterales</taxon>
        <taxon>Caulobacteraceae</taxon>
        <taxon>Brevundimonas</taxon>
    </lineage>
</organism>
<keyword evidence="2" id="KW-1003">Cell membrane</keyword>
<evidence type="ECO:0000313" key="9">
    <source>
        <dbReference type="EMBL" id="TFW11016.1"/>
    </source>
</evidence>
<comment type="caution">
    <text evidence="9">The sequence shown here is derived from an EMBL/GenBank/DDBJ whole genome shotgun (WGS) entry which is preliminary data.</text>
</comment>
<evidence type="ECO:0000259" key="8">
    <source>
        <dbReference type="PROSITE" id="PS50850"/>
    </source>
</evidence>
<proteinExistence type="predicted"/>
<feature type="transmembrane region" description="Helical" evidence="7">
    <location>
        <begin position="228"/>
        <end position="246"/>
    </location>
</feature>
<feature type="region of interest" description="Disordered" evidence="6">
    <location>
        <begin position="1"/>
        <end position="50"/>
    </location>
</feature>
<dbReference type="GO" id="GO:0005886">
    <property type="term" value="C:plasma membrane"/>
    <property type="evidence" value="ECO:0007669"/>
    <property type="project" value="UniProtKB-SubCell"/>
</dbReference>
<protein>
    <submittedName>
        <fullName evidence="9">MFS transporter</fullName>
    </submittedName>
</protein>
<feature type="transmembrane region" description="Helical" evidence="7">
    <location>
        <begin position="405"/>
        <end position="430"/>
    </location>
</feature>
<feature type="transmembrane region" description="Helical" evidence="7">
    <location>
        <begin position="60"/>
        <end position="82"/>
    </location>
</feature>
<dbReference type="Pfam" id="PF07690">
    <property type="entry name" value="MFS_1"/>
    <property type="match status" value="1"/>
</dbReference>
<accession>A0A4Y9RT94</accession>
<feature type="domain" description="Major facilitator superfamily (MFS) profile" evidence="8">
    <location>
        <begin position="59"/>
        <end position="469"/>
    </location>
</feature>
<feature type="transmembrane region" description="Helical" evidence="7">
    <location>
        <begin position="151"/>
        <end position="174"/>
    </location>
</feature>
<dbReference type="EMBL" id="SPVH01000007">
    <property type="protein sequence ID" value="TFW11016.1"/>
    <property type="molecule type" value="Genomic_DNA"/>
</dbReference>
<dbReference type="InterPro" id="IPR036259">
    <property type="entry name" value="MFS_trans_sf"/>
</dbReference>
<name>A0A4Y9RT94_9CAUL</name>
<evidence type="ECO:0000256" key="6">
    <source>
        <dbReference type="SAM" id="MobiDB-lite"/>
    </source>
</evidence>
<dbReference type="PANTHER" id="PTHR43124">
    <property type="entry name" value="PURINE EFFLUX PUMP PBUE"/>
    <property type="match status" value="1"/>
</dbReference>
<dbReference type="SUPFAM" id="SSF103473">
    <property type="entry name" value="MFS general substrate transporter"/>
    <property type="match status" value="1"/>
</dbReference>
<feature type="transmembrane region" description="Helical" evidence="7">
    <location>
        <begin position="442"/>
        <end position="465"/>
    </location>
</feature>
<dbReference type="InterPro" id="IPR020846">
    <property type="entry name" value="MFS_dom"/>
</dbReference>
<evidence type="ECO:0000256" key="5">
    <source>
        <dbReference type="ARBA" id="ARBA00023136"/>
    </source>
</evidence>
<feature type="transmembrane region" description="Helical" evidence="7">
    <location>
        <begin position="274"/>
        <end position="301"/>
    </location>
</feature>
<dbReference type="GO" id="GO:0022857">
    <property type="term" value="F:transmembrane transporter activity"/>
    <property type="evidence" value="ECO:0007669"/>
    <property type="project" value="InterPro"/>
</dbReference>
<evidence type="ECO:0000256" key="1">
    <source>
        <dbReference type="ARBA" id="ARBA00004651"/>
    </source>
</evidence>
<feature type="transmembrane region" description="Helical" evidence="7">
    <location>
        <begin position="346"/>
        <end position="366"/>
    </location>
</feature>
<dbReference type="OrthoDB" id="7187764at2"/>
<keyword evidence="5 7" id="KW-0472">Membrane</keyword>
<dbReference type="PANTHER" id="PTHR43124:SF3">
    <property type="entry name" value="CHLORAMPHENICOL EFFLUX PUMP RV0191"/>
    <property type="match status" value="1"/>
</dbReference>
<feature type="transmembrane region" description="Helical" evidence="7">
    <location>
        <begin position="313"/>
        <end position="334"/>
    </location>
</feature>
<feature type="transmembrane region" description="Helical" evidence="7">
    <location>
        <begin position="127"/>
        <end position="145"/>
    </location>
</feature>
<evidence type="ECO:0000256" key="2">
    <source>
        <dbReference type="ARBA" id="ARBA00022475"/>
    </source>
</evidence>
<evidence type="ECO:0000256" key="4">
    <source>
        <dbReference type="ARBA" id="ARBA00022989"/>
    </source>
</evidence>
<dbReference type="Gene3D" id="1.20.1250.20">
    <property type="entry name" value="MFS general substrate transporter like domains"/>
    <property type="match status" value="1"/>
</dbReference>
<dbReference type="PROSITE" id="PS50850">
    <property type="entry name" value="MFS"/>
    <property type="match status" value="1"/>
</dbReference>
<dbReference type="AlphaFoldDB" id="A0A4Y9RT94"/>
<feature type="transmembrane region" description="Helical" evidence="7">
    <location>
        <begin position="372"/>
        <end position="398"/>
    </location>
</feature>
<keyword evidence="10" id="KW-1185">Reference proteome</keyword>
<feature type="transmembrane region" description="Helical" evidence="7">
    <location>
        <begin position="94"/>
        <end position="115"/>
    </location>
</feature>
<sequence length="489" mass="50753">MRRSGHRRAQDRDPFQQQHLIKPGPAPVSEDSLMTTVPIDPDSGPATPASSVFRKTKWSVIWLLTLTIFSALTVGGILAPLQEAAKADLGLNDLQLGLVVGVAGAIPATLLALPVAWMVDHGTRTRLLIFLASMWALGAIGMAFVENFYGLFAARLISGIGAGTAFPVLISLLADVCAPERRGRSMLVVSVGAWAGAAAAFAIGGTLFGYLEAHPLTAFPDMAAWRQTHLLVGIGSALCVLPLFLMKEPKRHEVANPNPSVGEALRAFWRQKAFLGPLFIGNFAGGMAEGAAAIWMGSVLIRQYNQTPGQFGAWVGVVILASGIIGSVIGGFAADAGHKLKMRGGILLPALIATALSIPASLYPIMPTVGGFAWVLFALLIGGVIVGLVNNAAIAVLIPNEERALCLAALKIVGTVIGGPVTAVVIGWISSVISGPGSLGMALAWLGVVTGIISLIGIWVAMVNAPLPPSSLDKLAETSPGKMNGGLDE</sequence>
<dbReference type="InterPro" id="IPR050189">
    <property type="entry name" value="MFS_Efflux_Transporters"/>
</dbReference>
<evidence type="ECO:0000313" key="10">
    <source>
        <dbReference type="Proteomes" id="UP000298216"/>
    </source>
</evidence>
<evidence type="ECO:0000256" key="7">
    <source>
        <dbReference type="SAM" id="Phobius"/>
    </source>
</evidence>
<reference evidence="9 10" key="1">
    <citation type="submission" date="2019-03" db="EMBL/GenBank/DDBJ databases">
        <title>Draft genome of Brevundimonas sp. a heavy metal resistant soil bacteria.</title>
        <authorList>
            <person name="Soto J."/>
        </authorList>
    </citation>
    <scope>NUCLEOTIDE SEQUENCE [LARGE SCALE GENOMIC DNA]</scope>
    <source>
        <strain evidence="9 10">B-10</strain>
    </source>
</reference>
<dbReference type="Proteomes" id="UP000298216">
    <property type="component" value="Unassembled WGS sequence"/>
</dbReference>
<evidence type="ECO:0000256" key="3">
    <source>
        <dbReference type="ARBA" id="ARBA00022692"/>
    </source>
</evidence>